<sequence>MVVIVAGDTGMMSNSAVQNRLDPKTNVVTLRVRITTCLTTDIARQLGAIIGLFTSPRELAIIRLKISCVGFRLAFERTTDRG</sequence>
<dbReference type="GeneID" id="62233727"/>
<evidence type="ECO:0000313" key="2">
    <source>
        <dbReference type="Proteomes" id="UP000783213"/>
    </source>
</evidence>
<name>A0ABQ7IJF7_9HELO</name>
<gene>
    <name evidence="1" type="ORF">EAE98_006953</name>
</gene>
<organism evidence="1 2">
    <name type="scientific">Botrytis deweyae</name>
    <dbReference type="NCBI Taxonomy" id="2478750"/>
    <lineage>
        <taxon>Eukaryota</taxon>
        <taxon>Fungi</taxon>
        <taxon>Dikarya</taxon>
        <taxon>Ascomycota</taxon>
        <taxon>Pezizomycotina</taxon>
        <taxon>Leotiomycetes</taxon>
        <taxon>Helotiales</taxon>
        <taxon>Sclerotiniaceae</taxon>
        <taxon>Botrytis</taxon>
    </lineage>
</organism>
<dbReference type="EMBL" id="RCSX01000015">
    <property type="protein sequence ID" value="KAF7925728.1"/>
    <property type="molecule type" value="Genomic_DNA"/>
</dbReference>
<keyword evidence="2" id="KW-1185">Reference proteome</keyword>
<proteinExistence type="predicted"/>
<dbReference type="RefSeq" id="XP_038809256.1">
    <property type="nucleotide sequence ID" value="XM_038954576.1"/>
</dbReference>
<dbReference type="Proteomes" id="UP000783213">
    <property type="component" value="Unassembled WGS sequence"/>
</dbReference>
<accession>A0ABQ7IJF7</accession>
<protein>
    <submittedName>
        <fullName evidence="1">Uncharacterized protein</fullName>
    </submittedName>
</protein>
<comment type="caution">
    <text evidence="1">The sequence shown here is derived from an EMBL/GenBank/DDBJ whole genome shotgun (WGS) entry which is preliminary data.</text>
</comment>
<reference evidence="1 2" key="1">
    <citation type="journal article" date="2020" name="Genome Biol. Evol.">
        <title>Comparative genomics of Sclerotiniaceae.</title>
        <authorList>
            <person name="Valero Jimenez C.A."/>
            <person name="Steentjes M."/>
            <person name="Scholten O.E."/>
            <person name="Van Kan J.A.L."/>
        </authorList>
    </citation>
    <scope>NUCLEOTIDE SEQUENCE [LARGE SCALE GENOMIC DNA]</scope>
    <source>
        <strain evidence="1 2">B1</strain>
    </source>
</reference>
<evidence type="ECO:0000313" key="1">
    <source>
        <dbReference type="EMBL" id="KAF7925728.1"/>
    </source>
</evidence>